<evidence type="ECO:0000313" key="4">
    <source>
        <dbReference type="Proteomes" id="UP000509638"/>
    </source>
</evidence>
<dbReference type="PROSITE" id="PS00061">
    <property type="entry name" value="ADH_SHORT"/>
    <property type="match status" value="1"/>
</dbReference>
<reference evidence="3 4" key="1">
    <citation type="submission" date="2020-06" db="EMBL/GenBank/DDBJ databases">
        <authorList>
            <person name="Jo H."/>
        </authorList>
    </citation>
    <scope>NUCLEOTIDE SEQUENCE [LARGE SCALE GENOMIC DNA]</scope>
    <source>
        <strain evidence="3 4">I46</strain>
    </source>
</reference>
<dbReference type="AlphaFoldDB" id="A0A7D5JY09"/>
<dbReference type="GO" id="GO:0016491">
    <property type="term" value="F:oxidoreductase activity"/>
    <property type="evidence" value="ECO:0007669"/>
    <property type="project" value="UniProtKB-KW"/>
</dbReference>
<dbReference type="PANTHER" id="PTHR43669:SF3">
    <property type="entry name" value="ALCOHOL DEHYDROGENASE, PUTATIVE (AFU_ORTHOLOGUE AFUA_3G03445)-RELATED"/>
    <property type="match status" value="1"/>
</dbReference>
<dbReference type="SUPFAM" id="SSF51735">
    <property type="entry name" value="NAD(P)-binding Rossmann-fold domains"/>
    <property type="match status" value="1"/>
</dbReference>
<name>A0A7D5JY09_9MICO</name>
<dbReference type="PANTHER" id="PTHR43669">
    <property type="entry name" value="5-KETO-D-GLUCONATE 5-REDUCTASE"/>
    <property type="match status" value="1"/>
</dbReference>
<protein>
    <submittedName>
        <fullName evidence="3">SDR family oxidoreductase</fullName>
    </submittedName>
</protein>
<accession>A0A7D5JY09</accession>
<keyword evidence="2" id="KW-0560">Oxidoreductase</keyword>
<dbReference type="InterPro" id="IPR002347">
    <property type="entry name" value="SDR_fam"/>
</dbReference>
<evidence type="ECO:0000256" key="2">
    <source>
        <dbReference type="ARBA" id="ARBA00023002"/>
    </source>
</evidence>
<sequence length="252" mass="25805">MTMRLQGKTALVTGAATGIGRAVAERFVSEGARVVLADRNAAAVREAAAALGPRARAVTMDISDETAVAAAFDEIDAADWTPDVVVANAGVQLFGQDAAAADLDLDVWRRTIDINLTGTFLTVKYAVRALLSRGGGSIILTGSPTGVNGEGRDFTAYSASKAGVHGLGRTVAAAYADRGIRVNTVQPAYTETPLVSAITDDPQSRAAIVSRIPIGRAGTPADVTGIMVYLASDEGSFATGATFSVDGGMTSL</sequence>
<comment type="similarity">
    <text evidence="1">Belongs to the short-chain dehydrogenases/reductases (SDR) family.</text>
</comment>
<dbReference type="InterPro" id="IPR036291">
    <property type="entry name" value="NAD(P)-bd_dom_sf"/>
</dbReference>
<dbReference type="Gene3D" id="3.40.50.720">
    <property type="entry name" value="NAD(P)-binding Rossmann-like Domain"/>
    <property type="match status" value="1"/>
</dbReference>
<dbReference type="FunFam" id="3.40.50.720:FF:000084">
    <property type="entry name" value="Short-chain dehydrogenase reductase"/>
    <property type="match status" value="1"/>
</dbReference>
<evidence type="ECO:0000256" key="1">
    <source>
        <dbReference type="ARBA" id="ARBA00006484"/>
    </source>
</evidence>
<gene>
    <name evidence="3" type="ORF">HW566_06440</name>
</gene>
<dbReference type="PRINTS" id="PR00081">
    <property type="entry name" value="GDHRDH"/>
</dbReference>
<dbReference type="Proteomes" id="UP000509638">
    <property type="component" value="Chromosome"/>
</dbReference>
<evidence type="ECO:0000313" key="3">
    <source>
        <dbReference type="EMBL" id="QLD11443.1"/>
    </source>
</evidence>
<dbReference type="Pfam" id="PF13561">
    <property type="entry name" value="adh_short_C2"/>
    <property type="match status" value="1"/>
</dbReference>
<proteinExistence type="inferred from homology"/>
<dbReference type="InterPro" id="IPR020904">
    <property type="entry name" value="Sc_DH/Rdtase_CS"/>
</dbReference>
<dbReference type="RefSeq" id="WP_178011379.1">
    <property type="nucleotide sequence ID" value="NZ_CP058316.1"/>
</dbReference>
<organism evidence="3 4">
    <name type="scientific">Microbacterium oleivorans</name>
    <dbReference type="NCBI Taxonomy" id="273677"/>
    <lineage>
        <taxon>Bacteria</taxon>
        <taxon>Bacillati</taxon>
        <taxon>Actinomycetota</taxon>
        <taxon>Actinomycetes</taxon>
        <taxon>Micrococcales</taxon>
        <taxon>Microbacteriaceae</taxon>
        <taxon>Microbacterium</taxon>
    </lineage>
</organism>
<dbReference type="CDD" id="cd05233">
    <property type="entry name" value="SDR_c"/>
    <property type="match status" value="1"/>
</dbReference>
<dbReference type="EMBL" id="CP058316">
    <property type="protein sequence ID" value="QLD11443.1"/>
    <property type="molecule type" value="Genomic_DNA"/>
</dbReference>